<feature type="domain" description="CHY-type" evidence="5">
    <location>
        <begin position="36"/>
        <end position="117"/>
    </location>
</feature>
<dbReference type="Pfam" id="PF05495">
    <property type="entry name" value="zf-CHY"/>
    <property type="match status" value="1"/>
</dbReference>
<evidence type="ECO:0000313" key="7">
    <source>
        <dbReference type="Proteomes" id="UP001595925"/>
    </source>
</evidence>
<evidence type="ECO:0000313" key="6">
    <source>
        <dbReference type="EMBL" id="MFC4989502.1"/>
    </source>
</evidence>
<gene>
    <name evidence="6" type="ORF">ACFPFO_17410</name>
</gene>
<keyword evidence="3" id="KW-0862">Zinc</keyword>
<dbReference type="InterPro" id="IPR008913">
    <property type="entry name" value="Znf_CHY"/>
</dbReference>
<proteinExistence type="predicted"/>
<name>A0ABD5QIA1_9EURY</name>
<evidence type="ECO:0000259" key="5">
    <source>
        <dbReference type="PROSITE" id="PS51266"/>
    </source>
</evidence>
<protein>
    <submittedName>
        <fullName evidence="6">CHY zinc finger protein</fullName>
    </submittedName>
</protein>
<sequence>MDREAGDGGQGDDGDRRTTPPPETDDRFSVPLRGVAVDRETRCAHYDDPVDVIAFRFPCCGTYYPCFSCHEELADHDGERIPRSAFGEPGVLCGACGATLSVEAYLACDEACPDCGAAFNPGCRRHHDRYLET</sequence>
<evidence type="ECO:0000256" key="3">
    <source>
        <dbReference type="ARBA" id="ARBA00022833"/>
    </source>
</evidence>
<evidence type="ECO:0000256" key="4">
    <source>
        <dbReference type="SAM" id="MobiDB-lite"/>
    </source>
</evidence>
<comment type="caution">
    <text evidence="6">The sequence shown here is derived from an EMBL/GenBank/DDBJ whole genome shotgun (WGS) entry which is preliminary data.</text>
</comment>
<keyword evidence="7" id="KW-1185">Reference proteome</keyword>
<feature type="region of interest" description="Disordered" evidence="4">
    <location>
        <begin position="1"/>
        <end position="31"/>
    </location>
</feature>
<keyword evidence="1" id="KW-0479">Metal-binding</keyword>
<dbReference type="AlphaFoldDB" id="A0ABD5QIA1"/>
<dbReference type="InterPro" id="IPR052604">
    <property type="entry name" value="Mito_Tim_assembly_helper"/>
</dbReference>
<dbReference type="GO" id="GO:0008270">
    <property type="term" value="F:zinc ion binding"/>
    <property type="evidence" value="ECO:0007669"/>
    <property type="project" value="UniProtKB-KW"/>
</dbReference>
<dbReference type="PANTHER" id="PTHR28082">
    <property type="entry name" value="ZINC FINGER PROTEIN"/>
    <property type="match status" value="1"/>
</dbReference>
<reference evidence="6 7" key="1">
    <citation type="journal article" date="2019" name="Int. J. Syst. Evol. Microbiol.">
        <title>The Global Catalogue of Microorganisms (GCM) 10K type strain sequencing project: providing services to taxonomists for standard genome sequencing and annotation.</title>
        <authorList>
            <consortium name="The Broad Institute Genomics Platform"/>
            <consortium name="The Broad Institute Genome Sequencing Center for Infectious Disease"/>
            <person name="Wu L."/>
            <person name="Ma J."/>
        </authorList>
    </citation>
    <scope>NUCLEOTIDE SEQUENCE [LARGE SCALE GENOMIC DNA]</scope>
    <source>
        <strain evidence="6 7">CGMCC 1.15824</strain>
    </source>
</reference>
<dbReference type="Proteomes" id="UP001595925">
    <property type="component" value="Unassembled WGS sequence"/>
</dbReference>
<evidence type="ECO:0000256" key="2">
    <source>
        <dbReference type="ARBA" id="ARBA00022771"/>
    </source>
</evidence>
<dbReference type="InterPro" id="IPR037274">
    <property type="entry name" value="Znf_CHY_sf"/>
</dbReference>
<dbReference type="RefSeq" id="WP_224827736.1">
    <property type="nucleotide sequence ID" value="NZ_JAIVEF010000002.1"/>
</dbReference>
<evidence type="ECO:0000256" key="1">
    <source>
        <dbReference type="ARBA" id="ARBA00022723"/>
    </source>
</evidence>
<dbReference type="EMBL" id="JBHSJG010000049">
    <property type="protein sequence ID" value="MFC4989502.1"/>
    <property type="molecule type" value="Genomic_DNA"/>
</dbReference>
<accession>A0ABD5QIA1</accession>
<dbReference type="PANTHER" id="PTHR28082:SF1">
    <property type="entry name" value="HELPER OF TIM PROTEIN 13"/>
    <property type="match status" value="1"/>
</dbReference>
<dbReference type="PROSITE" id="PS51266">
    <property type="entry name" value="ZF_CHY"/>
    <property type="match status" value="1"/>
</dbReference>
<dbReference type="SUPFAM" id="SSF161219">
    <property type="entry name" value="CHY zinc finger-like"/>
    <property type="match status" value="1"/>
</dbReference>
<keyword evidence="2" id="KW-0863">Zinc-finger</keyword>
<feature type="compositionally biased region" description="Basic and acidic residues" evidence="4">
    <location>
        <begin position="13"/>
        <end position="28"/>
    </location>
</feature>
<organism evidence="6 7">
    <name type="scientific">Saliphagus infecundisoli</name>
    <dbReference type="NCBI Taxonomy" id="1849069"/>
    <lineage>
        <taxon>Archaea</taxon>
        <taxon>Methanobacteriati</taxon>
        <taxon>Methanobacteriota</taxon>
        <taxon>Stenosarchaea group</taxon>
        <taxon>Halobacteria</taxon>
        <taxon>Halobacteriales</taxon>
        <taxon>Natrialbaceae</taxon>
        <taxon>Saliphagus</taxon>
    </lineage>
</organism>